<sequence length="47" mass="4637">MGMACPMPSWPDAMGAGEGAIGMACPIASCPVLAGGLVTCPLWLVMA</sequence>
<feature type="transmembrane region" description="Helical" evidence="1">
    <location>
        <begin position="20"/>
        <end position="45"/>
    </location>
</feature>
<dbReference type="Proteomes" id="UP000366819">
    <property type="component" value="Unassembled WGS sequence"/>
</dbReference>
<dbReference type="AlphaFoldDB" id="A0A5E4TTT4"/>
<keyword evidence="3" id="KW-1185">Reference proteome</keyword>
<evidence type="ECO:0000256" key="1">
    <source>
        <dbReference type="SAM" id="Phobius"/>
    </source>
</evidence>
<gene>
    <name evidence="2" type="ORF">PAQ31011_01547</name>
</gene>
<accession>A0A5E4TTT4</accession>
<organism evidence="2 3">
    <name type="scientific">Pandoraea aquatica</name>
    <dbReference type="NCBI Taxonomy" id="2508290"/>
    <lineage>
        <taxon>Bacteria</taxon>
        <taxon>Pseudomonadati</taxon>
        <taxon>Pseudomonadota</taxon>
        <taxon>Betaproteobacteria</taxon>
        <taxon>Burkholderiales</taxon>
        <taxon>Burkholderiaceae</taxon>
        <taxon>Pandoraea</taxon>
    </lineage>
</organism>
<keyword evidence="1" id="KW-1133">Transmembrane helix</keyword>
<keyword evidence="1" id="KW-0812">Transmembrane</keyword>
<evidence type="ECO:0000313" key="2">
    <source>
        <dbReference type="EMBL" id="VVD89429.1"/>
    </source>
</evidence>
<protein>
    <submittedName>
        <fullName evidence="2">Uncharacterized protein</fullName>
    </submittedName>
</protein>
<proteinExistence type="predicted"/>
<keyword evidence="1" id="KW-0472">Membrane</keyword>
<reference evidence="2 3" key="1">
    <citation type="submission" date="2019-08" db="EMBL/GenBank/DDBJ databases">
        <authorList>
            <person name="Peeters C."/>
        </authorList>
    </citation>
    <scope>NUCLEOTIDE SEQUENCE [LARGE SCALE GENOMIC DNA]</scope>
    <source>
        <strain evidence="2 3">LMG 31011</strain>
    </source>
</reference>
<evidence type="ECO:0000313" key="3">
    <source>
        <dbReference type="Proteomes" id="UP000366819"/>
    </source>
</evidence>
<dbReference type="EMBL" id="CABPSN010000002">
    <property type="protein sequence ID" value="VVD89429.1"/>
    <property type="molecule type" value="Genomic_DNA"/>
</dbReference>
<name>A0A5E4TTT4_9BURK</name>